<evidence type="ECO:0000313" key="1">
    <source>
        <dbReference type="EMBL" id="AFH95911.1"/>
    </source>
</evidence>
<name>A0A140NSL6_PROSM</name>
<dbReference type="RefSeq" id="WP_014658329.1">
    <property type="nucleotide sequence ID" value="NC_017731.1"/>
</dbReference>
<reference evidence="1 2" key="1">
    <citation type="journal article" date="2012" name="J. Bacteriol.">
        <title>Complete Genome Sequence of Providencia stuartii Clinical Isolate MRSN 2154.</title>
        <authorList>
            <person name="Clifford R.J."/>
            <person name="Hang J."/>
            <person name="Riley M.C."/>
            <person name="Onmus-Leone F."/>
            <person name="Kuschner R.A."/>
            <person name="Lesho E.P."/>
            <person name="Waterman P.E."/>
        </authorList>
    </citation>
    <scope>NUCLEOTIDE SEQUENCE [LARGE SCALE GENOMIC DNA]</scope>
    <source>
        <strain evidence="1 2">MRSN 2154</strain>
    </source>
</reference>
<proteinExistence type="predicted"/>
<evidence type="ECO:0000313" key="2">
    <source>
        <dbReference type="Proteomes" id="UP000005012"/>
    </source>
</evidence>
<gene>
    <name evidence="1" type="ordered locus">S70_20645</name>
</gene>
<dbReference type="HOGENOM" id="CLU_166574_0_0_6"/>
<dbReference type="AlphaFoldDB" id="A0A140NSL6"/>
<reference evidence="2" key="2">
    <citation type="submission" date="2012-04" db="EMBL/GenBank/DDBJ databases">
        <title>Complete genome sequence of Providencia stuartii clinical isolate MRSN 2154.</title>
        <authorList>
            <person name="Clifford R.J."/>
            <person name="Hang J."/>
            <person name="Riley M.C."/>
            <person name="Onmus-Leone F."/>
            <person name="Kuschner R.A."/>
            <person name="Lesho E.P."/>
            <person name="Waterman P.E."/>
        </authorList>
    </citation>
    <scope>NUCLEOTIDE SEQUENCE [LARGE SCALE GENOMIC DNA]</scope>
    <source>
        <strain evidence="2">MRSN 2154</strain>
    </source>
</reference>
<evidence type="ECO:0008006" key="3">
    <source>
        <dbReference type="Google" id="ProtNLM"/>
    </source>
</evidence>
<sequence>MSIYINALSILYPAVTNIIEKKKNVEIRSWYPQQIPLYNLLLVENNVYLKNDEDIDMDATAVAIVDVFSINCWTLQDFRNQSDEITLNREWKDNYYMWDIRNVRILNKSFKCYAKKGIYQLEIDKPEMLQYHV</sequence>
<dbReference type="EMBL" id="CP003488">
    <property type="protein sequence ID" value="AFH95911.1"/>
    <property type="molecule type" value="Genomic_DNA"/>
</dbReference>
<dbReference type="SUPFAM" id="SSF88697">
    <property type="entry name" value="PUA domain-like"/>
    <property type="match status" value="1"/>
</dbReference>
<dbReference type="KEGG" id="psi:S70_20645"/>
<dbReference type="GeneID" id="93519357"/>
<accession>A0A140NSL6</accession>
<organism evidence="1 2">
    <name type="scientific">Providencia stuartii (strain MRSN 2154)</name>
    <dbReference type="NCBI Taxonomy" id="1157951"/>
    <lineage>
        <taxon>Bacteria</taxon>
        <taxon>Pseudomonadati</taxon>
        <taxon>Pseudomonadota</taxon>
        <taxon>Gammaproteobacteria</taxon>
        <taxon>Enterobacterales</taxon>
        <taxon>Morganellaceae</taxon>
        <taxon>Providencia</taxon>
    </lineage>
</organism>
<dbReference type="Proteomes" id="UP000005012">
    <property type="component" value="Chromosome"/>
</dbReference>
<dbReference type="InterPro" id="IPR015947">
    <property type="entry name" value="PUA-like_sf"/>
</dbReference>
<protein>
    <recommendedName>
        <fullName evidence="3">ASCH domain-containing protein</fullName>
    </recommendedName>
</protein>